<evidence type="ECO:0000256" key="2">
    <source>
        <dbReference type="ARBA" id="ARBA00010875"/>
    </source>
</evidence>
<keyword evidence="6" id="KW-0378">Hydrolase</keyword>
<dbReference type="SUPFAM" id="SSF55486">
    <property type="entry name" value="Metalloproteases ('zincins'), catalytic domain"/>
    <property type="match status" value="1"/>
</dbReference>
<accession>A0A6J6YVF4</accession>
<dbReference type="GO" id="GO:0006364">
    <property type="term" value="P:rRNA processing"/>
    <property type="evidence" value="ECO:0007669"/>
    <property type="project" value="InterPro"/>
</dbReference>
<dbReference type="InterPro" id="IPR002036">
    <property type="entry name" value="YbeY"/>
</dbReference>
<comment type="cofactor">
    <cofactor evidence="1">
        <name>Zn(2+)</name>
        <dbReference type="ChEBI" id="CHEBI:29105"/>
    </cofactor>
</comment>
<dbReference type="PANTHER" id="PTHR46986">
    <property type="entry name" value="ENDORIBONUCLEASE YBEY, CHLOROPLASTIC"/>
    <property type="match status" value="1"/>
</dbReference>
<evidence type="ECO:0000313" key="10">
    <source>
        <dbReference type="EMBL" id="CAB4986173.1"/>
    </source>
</evidence>
<dbReference type="Pfam" id="PF02130">
    <property type="entry name" value="YbeY"/>
    <property type="match status" value="1"/>
</dbReference>
<comment type="similarity">
    <text evidence="2">Belongs to the endoribonuclease YbeY family.</text>
</comment>
<dbReference type="InterPro" id="IPR020549">
    <property type="entry name" value="YbeY_CS"/>
</dbReference>
<feature type="region of interest" description="Disordered" evidence="8">
    <location>
        <begin position="166"/>
        <end position="195"/>
    </location>
</feature>
<evidence type="ECO:0000256" key="5">
    <source>
        <dbReference type="ARBA" id="ARBA00022759"/>
    </source>
</evidence>
<organism evidence="9">
    <name type="scientific">freshwater metagenome</name>
    <dbReference type="NCBI Taxonomy" id="449393"/>
    <lineage>
        <taxon>unclassified sequences</taxon>
        <taxon>metagenomes</taxon>
        <taxon>ecological metagenomes</taxon>
    </lineage>
</organism>
<dbReference type="Gene3D" id="3.40.390.30">
    <property type="entry name" value="Metalloproteases ('zincins'), catalytic domain"/>
    <property type="match status" value="1"/>
</dbReference>
<dbReference type="GO" id="GO:0004222">
    <property type="term" value="F:metalloendopeptidase activity"/>
    <property type="evidence" value="ECO:0007669"/>
    <property type="project" value="InterPro"/>
</dbReference>
<name>A0A6J6YVF4_9ZZZZ</name>
<feature type="compositionally biased region" description="Basic and acidic residues" evidence="8">
    <location>
        <begin position="166"/>
        <end position="180"/>
    </location>
</feature>
<dbReference type="EMBL" id="CAFAAQ010000103">
    <property type="protein sequence ID" value="CAB4811126.1"/>
    <property type="molecule type" value="Genomic_DNA"/>
</dbReference>
<protein>
    <submittedName>
        <fullName evidence="9">Unannotated protein</fullName>
    </submittedName>
</protein>
<proteinExistence type="inferred from homology"/>
<dbReference type="InterPro" id="IPR023091">
    <property type="entry name" value="MetalPrtase_cat_dom_sf_prd"/>
</dbReference>
<evidence type="ECO:0000256" key="1">
    <source>
        <dbReference type="ARBA" id="ARBA00001947"/>
    </source>
</evidence>
<feature type="compositionally biased region" description="Low complexity" evidence="8">
    <location>
        <begin position="1"/>
        <end position="15"/>
    </location>
</feature>
<dbReference type="GO" id="GO:0046872">
    <property type="term" value="F:metal ion binding"/>
    <property type="evidence" value="ECO:0007669"/>
    <property type="project" value="UniProtKB-KW"/>
</dbReference>
<dbReference type="AlphaFoldDB" id="A0A6J6YVF4"/>
<sequence>MSSSSSGAVAPGVPSVRSSDNRTDDRTEVDLGALSEFFAAALHREGISSQAEASLTLLDPDEIAQLKQQYLDGDGSATDVLSFPMDGAICPEESAGGSSTWMVGDLLLCPQVAATQAPEHAGNLDDELALLVIHGTLHLLGWDHVVKEERNLMWQRERELFEALRGAPERDPWSEQDYDRALGNPTVPEQGVPRP</sequence>
<evidence type="ECO:0000256" key="3">
    <source>
        <dbReference type="ARBA" id="ARBA00022722"/>
    </source>
</evidence>
<dbReference type="GO" id="GO:0004519">
    <property type="term" value="F:endonuclease activity"/>
    <property type="evidence" value="ECO:0007669"/>
    <property type="project" value="UniProtKB-KW"/>
</dbReference>
<keyword evidence="3" id="KW-0540">Nuclease</keyword>
<dbReference type="EMBL" id="CAFBOG010000128">
    <property type="protein sequence ID" value="CAB4986173.1"/>
    <property type="molecule type" value="Genomic_DNA"/>
</dbReference>
<keyword evidence="7" id="KW-0862">Zinc</keyword>
<dbReference type="HAMAP" id="MF_00009">
    <property type="entry name" value="Endoribonucl_YbeY"/>
    <property type="match status" value="1"/>
</dbReference>
<evidence type="ECO:0000313" key="9">
    <source>
        <dbReference type="EMBL" id="CAB4811126.1"/>
    </source>
</evidence>
<evidence type="ECO:0000256" key="4">
    <source>
        <dbReference type="ARBA" id="ARBA00022723"/>
    </source>
</evidence>
<dbReference type="NCBIfam" id="TIGR00043">
    <property type="entry name" value="rRNA maturation RNase YbeY"/>
    <property type="match status" value="1"/>
</dbReference>
<keyword evidence="4" id="KW-0479">Metal-binding</keyword>
<evidence type="ECO:0000256" key="7">
    <source>
        <dbReference type="ARBA" id="ARBA00022833"/>
    </source>
</evidence>
<evidence type="ECO:0000256" key="6">
    <source>
        <dbReference type="ARBA" id="ARBA00022801"/>
    </source>
</evidence>
<evidence type="ECO:0000256" key="8">
    <source>
        <dbReference type="SAM" id="MobiDB-lite"/>
    </source>
</evidence>
<dbReference type="PROSITE" id="PS01306">
    <property type="entry name" value="UPF0054"/>
    <property type="match status" value="1"/>
</dbReference>
<keyword evidence="5" id="KW-0255">Endonuclease</keyword>
<feature type="region of interest" description="Disordered" evidence="8">
    <location>
        <begin position="1"/>
        <end position="27"/>
    </location>
</feature>
<reference evidence="9" key="1">
    <citation type="submission" date="2020-05" db="EMBL/GenBank/DDBJ databases">
        <authorList>
            <person name="Chiriac C."/>
            <person name="Salcher M."/>
            <person name="Ghai R."/>
            <person name="Kavagutti S V."/>
        </authorList>
    </citation>
    <scope>NUCLEOTIDE SEQUENCE</scope>
</reference>
<gene>
    <name evidence="9" type="ORF">UFOPK3046_01162</name>
    <name evidence="10" type="ORF">UFOPK3914_01325</name>
</gene>
<dbReference type="PANTHER" id="PTHR46986:SF1">
    <property type="entry name" value="ENDORIBONUCLEASE YBEY, CHLOROPLASTIC"/>
    <property type="match status" value="1"/>
</dbReference>